<reference evidence="1 2" key="1">
    <citation type="journal article" date="2019" name="Int. J. Syst. Evol. Microbiol.">
        <title>The Global Catalogue of Microorganisms (GCM) 10K type strain sequencing project: providing services to taxonomists for standard genome sequencing and annotation.</title>
        <authorList>
            <consortium name="The Broad Institute Genomics Platform"/>
            <consortium name="The Broad Institute Genome Sequencing Center for Infectious Disease"/>
            <person name="Wu L."/>
            <person name="Ma J."/>
        </authorList>
    </citation>
    <scope>NUCLEOTIDE SEQUENCE [LARGE SCALE GENOMIC DNA]</scope>
    <source>
        <strain evidence="1 2">JCM 3146</strain>
    </source>
</reference>
<evidence type="ECO:0008006" key="3">
    <source>
        <dbReference type="Google" id="ProtNLM"/>
    </source>
</evidence>
<evidence type="ECO:0000313" key="2">
    <source>
        <dbReference type="Proteomes" id="UP001501822"/>
    </source>
</evidence>
<protein>
    <recommendedName>
        <fullName evidence="3">DUF695 domain-containing protein</fullName>
    </recommendedName>
</protein>
<dbReference type="RefSeq" id="WP_252806861.1">
    <property type="nucleotide sequence ID" value="NZ_BAAABM010000015.1"/>
</dbReference>
<name>A0ABN0W954_9ACTN</name>
<keyword evidence="2" id="KW-1185">Reference proteome</keyword>
<dbReference type="Proteomes" id="UP001501822">
    <property type="component" value="Unassembled WGS sequence"/>
</dbReference>
<dbReference type="EMBL" id="BAAABM010000015">
    <property type="protein sequence ID" value="GAA0329574.1"/>
    <property type="molecule type" value="Genomic_DNA"/>
</dbReference>
<comment type="caution">
    <text evidence="1">The sequence shown here is derived from an EMBL/GenBank/DDBJ whole genome shotgun (WGS) entry which is preliminary data.</text>
</comment>
<accession>A0ABN0W954</accession>
<gene>
    <name evidence="1" type="ORF">GCM10010151_19260</name>
</gene>
<organism evidence="1 2">
    <name type="scientific">Actinoallomurus spadix</name>
    <dbReference type="NCBI Taxonomy" id="79912"/>
    <lineage>
        <taxon>Bacteria</taxon>
        <taxon>Bacillati</taxon>
        <taxon>Actinomycetota</taxon>
        <taxon>Actinomycetes</taxon>
        <taxon>Streptosporangiales</taxon>
        <taxon>Thermomonosporaceae</taxon>
        <taxon>Actinoallomurus</taxon>
    </lineage>
</organism>
<proteinExistence type="predicted"/>
<evidence type="ECO:0000313" key="1">
    <source>
        <dbReference type="EMBL" id="GAA0329574.1"/>
    </source>
</evidence>
<sequence length="333" mass="36742">MGIFRRSPGTPSPDPAIARFWEWWPEARERLNDGVPDDLAEQLAAYIEAMHPDLEWEIGPGPSLTVSGGGVGELRGIAERWFQAAPDDGWEYRPARAADPAMLEGKLQLDDHEFDLSYVRTGLRADARRARVDVTAYHPDFLFVPEETQLTLTYRVLDWALGEDDVARWIGDVATVTGEPMDALPPSMLSAVVEQVAAPFREPAWLTGEGRTPLGHAARVAVRFPLHRQDHPLCDLYVAVTLPYAHANPDRLPVEPSASALRDFEKSIEAMGGRVVLAAHESGDGRRVFHVYADPDSGAVAELDQLAAGWSEGRAKVSSQPDPAWEILEPYQP</sequence>